<evidence type="ECO:0000259" key="1">
    <source>
        <dbReference type="PROSITE" id="PS50113"/>
    </source>
</evidence>
<gene>
    <name evidence="3" type="ORF">SDC9_119539</name>
</gene>
<comment type="caution">
    <text evidence="3">The sequence shown here is derived from an EMBL/GenBank/DDBJ whole genome shotgun (WGS) entry which is preliminary data.</text>
</comment>
<dbReference type="InterPro" id="IPR043128">
    <property type="entry name" value="Rev_trsase/Diguanyl_cyclase"/>
</dbReference>
<dbReference type="Gene3D" id="3.30.450.20">
    <property type="entry name" value="PAS domain"/>
    <property type="match status" value="1"/>
</dbReference>
<dbReference type="PROSITE" id="PS50113">
    <property type="entry name" value="PAC"/>
    <property type="match status" value="1"/>
</dbReference>
<dbReference type="CDD" id="cd01949">
    <property type="entry name" value="GGDEF"/>
    <property type="match status" value="1"/>
</dbReference>
<dbReference type="AlphaFoldDB" id="A0A645C8S3"/>
<dbReference type="NCBIfam" id="TIGR00254">
    <property type="entry name" value="GGDEF"/>
    <property type="match status" value="1"/>
</dbReference>
<dbReference type="InterPro" id="IPR029787">
    <property type="entry name" value="Nucleotide_cyclase"/>
</dbReference>
<protein>
    <submittedName>
        <fullName evidence="3">Uncharacterized protein</fullName>
    </submittedName>
</protein>
<dbReference type="EMBL" id="VSSQ01024815">
    <property type="protein sequence ID" value="MPM72563.1"/>
    <property type="molecule type" value="Genomic_DNA"/>
</dbReference>
<organism evidence="3">
    <name type="scientific">bioreactor metagenome</name>
    <dbReference type="NCBI Taxonomy" id="1076179"/>
    <lineage>
        <taxon>unclassified sequences</taxon>
        <taxon>metagenomes</taxon>
        <taxon>ecological metagenomes</taxon>
    </lineage>
</organism>
<dbReference type="SMART" id="SM00267">
    <property type="entry name" value="GGDEF"/>
    <property type="match status" value="1"/>
</dbReference>
<dbReference type="PANTHER" id="PTHR45138">
    <property type="entry name" value="REGULATORY COMPONENTS OF SENSORY TRANSDUCTION SYSTEM"/>
    <property type="match status" value="1"/>
</dbReference>
<evidence type="ECO:0000313" key="3">
    <source>
        <dbReference type="EMBL" id="MPM72563.1"/>
    </source>
</evidence>
<accession>A0A645C8S3</accession>
<reference evidence="3" key="1">
    <citation type="submission" date="2019-08" db="EMBL/GenBank/DDBJ databases">
        <authorList>
            <person name="Kucharzyk K."/>
            <person name="Murdoch R.W."/>
            <person name="Higgins S."/>
            <person name="Loffler F."/>
        </authorList>
    </citation>
    <scope>NUCLEOTIDE SEQUENCE</scope>
</reference>
<dbReference type="PROSITE" id="PS50887">
    <property type="entry name" value="GGDEF"/>
    <property type="match status" value="1"/>
</dbReference>
<proteinExistence type="predicted"/>
<dbReference type="InterPro" id="IPR035965">
    <property type="entry name" value="PAS-like_dom_sf"/>
</dbReference>
<evidence type="ECO:0000259" key="2">
    <source>
        <dbReference type="PROSITE" id="PS50887"/>
    </source>
</evidence>
<dbReference type="InterPro" id="IPR050469">
    <property type="entry name" value="Diguanylate_Cyclase"/>
</dbReference>
<feature type="domain" description="GGDEF" evidence="2">
    <location>
        <begin position="76"/>
        <end position="203"/>
    </location>
</feature>
<dbReference type="SUPFAM" id="SSF55073">
    <property type="entry name" value="Nucleotide cyclase"/>
    <property type="match status" value="1"/>
</dbReference>
<name>A0A645C8S3_9ZZZZ</name>
<dbReference type="Gene3D" id="3.30.70.270">
    <property type="match status" value="1"/>
</dbReference>
<dbReference type="Pfam" id="PF00990">
    <property type="entry name" value="GGDEF"/>
    <property type="match status" value="1"/>
</dbReference>
<sequence length="239" mass="27152">MISKFGIERPIEYTVSPIIDEAGVTVGSVVIFRDFSEQRSEEKKIEFLSYHDQLTGLYNRRFYEEELNRLDTKRNLPIAIVMGDVNGLKLINDSFGHVAGDELLKKVAALMQSTCRADDILARLGGDEFVIILPKTDVAGAEQLVQRIKDRLSLEKVGAIDLSVSFGYEIKQNEADSMQEIFKNAEDHLYRHKLSESMSMRHQTINLILNALFEKNPREMMHSKRVGEIAEKNSIEFGA</sequence>
<dbReference type="SUPFAM" id="SSF55785">
    <property type="entry name" value="PYP-like sensor domain (PAS domain)"/>
    <property type="match status" value="1"/>
</dbReference>
<dbReference type="PANTHER" id="PTHR45138:SF9">
    <property type="entry name" value="DIGUANYLATE CYCLASE DGCM-RELATED"/>
    <property type="match status" value="1"/>
</dbReference>
<feature type="domain" description="PAC" evidence="1">
    <location>
        <begin position="1"/>
        <end position="47"/>
    </location>
</feature>
<dbReference type="InterPro" id="IPR000700">
    <property type="entry name" value="PAS-assoc_C"/>
</dbReference>
<dbReference type="GO" id="GO:0052621">
    <property type="term" value="F:diguanylate cyclase activity"/>
    <property type="evidence" value="ECO:0007669"/>
    <property type="project" value="TreeGrafter"/>
</dbReference>
<dbReference type="InterPro" id="IPR000160">
    <property type="entry name" value="GGDEF_dom"/>
</dbReference>